<dbReference type="AlphaFoldDB" id="A0A1G8ERL3"/>
<reference evidence="2" key="1">
    <citation type="submission" date="2016-10" db="EMBL/GenBank/DDBJ databases">
        <authorList>
            <person name="Varghese N."/>
            <person name="Submissions S."/>
        </authorList>
    </citation>
    <scope>NUCLEOTIDE SEQUENCE [LARGE SCALE GENOMIC DNA]</scope>
    <source>
        <strain evidence="2">DSM 15363</strain>
    </source>
</reference>
<keyword evidence="2" id="KW-1185">Reference proteome</keyword>
<name>A0A1G8ERL3_9FLAO</name>
<accession>A0A1G8ERL3</accession>
<organism evidence="1 2">
    <name type="scientific">Winogradskyella thalassocola</name>
    <dbReference type="NCBI Taxonomy" id="262004"/>
    <lineage>
        <taxon>Bacteria</taxon>
        <taxon>Pseudomonadati</taxon>
        <taxon>Bacteroidota</taxon>
        <taxon>Flavobacteriia</taxon>
        <taxon>Flavobacteriales</taxon>
        <taxon>Flavobacteriaceae</taxon>
        <taxon>Winogradskyella</taxon>
    </lineage>
</organism>
<evidence type="ECO:0000313" key="2">
    <source>
        <dbReference type="Proteomes" id="UP000199492"/>
    </source>
</evidence>
<protein>
    <submittedName>
        <fullName evidence="1">Uncharacterized protein</fullName>
    </submittedName>
</protein>
<dbReference type="Proteomes" id="UP000199492">
    <property type="component" value="Unassembled WGS sequence"/>
</dbReference>
<dbReference type="EMBL" id="FNCZ01000004">
    <property type="protein sequence ID" value="SDH72533.1"/>
    <property type="molecule type" value="Genomic_DNA"/>
</dbReference>
<evidence type="ECO:0000313" key="1">
    <source>
        <dbReference type="EMBL" id="SDH72533.1"/>
    </source>
</evidence>
<gene>
    <name evidence="1" type="ORF">SAMN04489796_10418</name>
</gene>
<sequence length="249" mass="28970">MMRNYILLILMFLTLFSYGQSITFQKNTSAAAKKLKLVQKLNKTGDSLILATEHEKIKEVDILNADYLETIEINNSNAKINLNQLTIGNYVVQAKIGTHWIVMYLEKRDLKAEGIKTTDVNIKGNVDLTIYKNAVDSLSLAKVHSNKLHLNDNEMYWAVYESNTGFSSQRTMSLKFPEEIYDLIYRIELEMKSKVGKNNTLLVYEVFNKPDFMLKQLKNKNYYKRKNSKYFNVEPLYNSEEKKEDTKGF</sequence>
<proteinExistence type="predicted"/>